<comment type="catalytic activity">
    <reaction evidence="23">
        <text>heptan-2-one + NADPH + O2 + H(+) = pentyl acetate + NADP(+) + H2O</text>
        <dbReference type="Rhea" id="RHEA:54836"/>
        <dbReference type="ChEBI" id="CHEBI:5672"/>
        <dbReference type="ChEBI" id="CHEBI:15377"/>
        <dbReference type="ChEBI" id="CHEBI:15378"/>
        <dbReference type="ChEBI" id="CHEBI:15379"/>
        <dbReference type="ChEBI" id="CHEBI:57783"/>
        <dbReference type="ChEBI" id="CHEBI:58349"/>
        <dbReference type="ChEBI" id="CHEBI:87362"/>
    </reaction>
    <physiologicalReaction direction="left-to-right" evidence="23">
        <dbReference type="Rhea" id="RHEA:54837"/>
    </physiologicalReaction>
</comment>
<comment type="function">
    <text evidence="21">Acts as a Baeyer-Villiger monooxygenase on a broad range of substrates. Catalyzes the insertion of an oxygen atom into a carbon-carbon bond adjacent to a carbonyl, which converts ketones to esters. Active on diverse carbonyl compounds, whereas soft nucleophiles are mostly non- or poorly reactive. In contrast with other forms of FMO it is non- or poorly active on 'classical' substrates such as drugs, pesticides, and dietary components containing soft nucleophilic heteroatoms. Able to oxidize drug molecules bearing a carbonyl group on an aliphatic chain, such as nabumetone and pentoxifylline. Also, in the absence of substrates, shows slow but yet significant NADPH oxidase activity. Acts as a positive modulator of cholesterol biosynthesis as well as glucose homeostasis, promoting metabolic aging via pleiotropic effects.</text>
</comment>
<dbReference type="RefSeq" id="WP_122185874.1">
    <property type="nucleotide sequence ID" value="NZ_RFFH01000001.1"/>
</dbReference>
<keyword evidence="17" id="KW-0472">Membrane</keyword>
<dbReference type="Pfam" id="PF00743">
    <property type="entry name" value="FMO-like"/>
    <property type="match status" value="1"/>
</dbReference>
<sequence>MQNRQLPRVCVIGAGPSGITTAKRLAEYGIPFDCYEASDEVGGNWYFKNPNGMSACYQSLHIDTSKYRLQFEDFPAPEHWPHFPHHSQLLEYFKDYVEHFGIRDRIRFNTKVVDAERGADGLWTVTTDAGDTEVYDALIVCNGHHWDPRFPDYPGEFDGVLMHSHAYNDPFDPVDMRGKRIVVVGMGNSGLDIASELSQRFIAEKLFVSARRGVWVLPKYVNGKVGDKQSVPAWIPPKISLKLRQRFVRKIRGEMSNYGLPTPDHGPFEAHPSASEEFLHRAGCGDVTMKPAITRLDGDRVHFADGSSEQIDVVVCATGYHISFPFFTDPKLRPDANNAFPLFEMMMKPGVDNLFYLGLAQPMPTLVNFAEQQTKLVAAYLTGRYHLPSREQIDQQMREQEAKRAGRYYNSPRHTIQTEFEPYMRELGKEIERGAKRAAAAGNTLPVPARAAQGVRS</sequence>
<evidence type="ECO:0000256" key="7">
    <source>
        <dbReference type="ARBA" id="ARBA00022481"/>
    </source>
</evidence>
<dbReference type="InterPro" id="IPR020946">
    <property type="entry name" value="Flavin_mOase-like"/>
</dbReference>
<dbReference type="InterPro" id="IPR002257">
    <property type="entry name" value="Flavin_mOase_5"/>
</dbReference>
<keyword evidence="8" id="KW-0597">Phosphoprotein</keyword>
<evidence type="ECO:0000256" key="15">
    <source>
        <dbReference type="ARBA" id="ARBA00023002"/>
    </source>
</evidence>
<comment type="cofactor">
    <cofactor evidence="1">
        <name>FAD</name>
        <dbReference type="ChEBI" id="CHEBI:57692"/>
    </cofactor>
</comment>
<dbReference type="GO" id="GO:0050660">
    <property type="term" value="F:flavin adenine dinucleotide binding"/>
    <property type="evidence" value="ECO:0007669"/>
    <property type="project" value="InterPro"/>
</dbReference>
<dbReference type="PRINTS" id="PR00370">
    <property type="entry name" value="FMOXYGENASE"/>
</dbReference>
<evidence type="ECO:0000256" key="12">
    <source>
        <dbReference type="ARBA" id="ARBA00022848"/>
    </source>
</evidence>
<comment type="catalytic activity">
    <reaction evidence="25">
        <text>NADPH + O2 + H(+) = H2O2 + NADP(+)</text>
        <dbReference type="Rhea" id="RHEA:11260"/>
        <dbReference type="ChEBI" id="CHEBI:15378"/>
        <dbReference type="ChEBI" id="CHEBI:15379"/>
        <dbReference type="ChEBI" id="CHEBI:16240"/>
        <dbReference type="ChEBI" id="CHEBI:57783"/>
        <dbReference type="ChEBI" id="CHEBI:58349"/>
        <dbReference type="EC" id="1.6.3.1"/>
    </reaction>
    <physiologicalReaction direction="left-to-right" evidence="25">
        <dbReference type="Rhea" id="RHEA:11261"/>
    </physiologicalReaction>
</comment>
<dbReference type="PRINTS" id="PR01125">
    <property type="entry name" value="FMOXYGENASE5"/>
</dbReference>
<evidence type="ECO:0000256" key="22">
    <source>
        <dbReference type="ARBA" id="ARBA00047426"/>
    </source>
</evidence>
<comment type="catalytic activity">
    <reaction evidence="33">
        <text>3-bromo-4,5-dihydroxybenzoate + bromide + NADPH + O2 + 3 H(+) = 3,5-dibromobenzene-1,2-diol + CO2 + NADP(+) + 2 H2O</text>
        <dbReference type="Rhea" id="RHEA:56376"/>
        <dbReference type="ChEBI" id="CHEBI:15377"/>
        <dbReference type="ChEBI" id="CHEBI:15378"/>
        <dbReference type="ChEBI" id="CHEBI:15379"/>
        <dbReference type="ChEBI" id="CHEBI:15858"/>
        <dbReference type="ChEBI" id="CHEBI:16526"/>
        <dbReference type="ChEBI" id="CHEBI:57783"/>
        <dbReference type="ChEBI" id="CHEBI:58349"/>
        <dbReference type="ChEBI" id="CHEBI:140211"/>
        <dbReference type="ChEBI" id="CHEBI:140214"/>
    </reaction>
    <physiologicalReaction direction="left-to-right" evidence="33">
        <dbReference type="Rhea" id="RHEA:56377"/>
    </physiologicalReaction>
</comment>
<comment type="catalytic activity">
    <reaction evidence="35">
        <text>3,4-dihydroxybenzoate + bromide + NADPH + O2 + 2 H(+) = 3-bromo-4,5-dihydroxybenzoate + NADP(+) + 2 H2O</text>
        <dbReference type="Rhea" id="RHEA:56372"/>
        <dbReference type="ChEBI" id="CHEBI:15377"/>
        <dbReference type="ChEBI" id="CHEBI:15378"/>
        <dbReference type="ChEBI" id="CHEBI:15379"/>
        <dbReference type="ChEBI" id="CHEBI:15858"/>
        <dbReference type="ChEBI" id="CHEBI:36241"/>
        <dbReference type="ChEBI" id="CHEBI:57783"/>
        <dbReference type="ChEBI" id="CHEBI:58349"/>
        <dbReference type="ChEBI" id="CHEBI:140211"/>
    </reaction>
    <physiologicalReaction direction="left-to-right" evidence="35">
        <dbReference type="Rhea" id="RHEA:56373"/>
    </physiologicalReaction>
</comment>
<evidence type="ECO:0000256" key="17">
    <source>
        <dbReference type="ARBA" id="ARBA00023136"/>
    </source>
</evidence>
<dbReference type="Gene3D" id="3.50.50.60">
    <property type="entry name" value="FAD/NAD(P)-binding domain"/>
    <property type="match status" value="1"/>
</dbReference>
<keyword evidence="7" id="KW-0488">Methylation</keyword>
<comment type="catalytic activity">
    <reaction evidence="31">
        <text>octan-3-one + NADPH + O2 + H(+) = pentyl propanoate + NADP(+) + H2O</text>
        <dbReference type="Rhea" id="RHEA:54840"/>
        <dbReference type="ChEBI" id="CHEBI:15377"/>
        <dbReference type="ChEBI" id="CHEBI:15378"/>
        <dbReference type="ChEBI" id="CHEBI:15379"/>
        <dbReference type="ChEBI" id="CHEBI:57783"/>
        <dbReference type="ChEBI" id="CHEBI:58349"/>
        <dbReference type="ChEBI" id="CHEBI:80946"/>
        <dbReference type="ChEBI" id="CHEBI:87373"/>
    </reaction>
    <physiologicalReaction direction="left-to-right" evidence="31">
        <dbReference type="Rhea" id="RHEA:54841"/>
    </physiologicalReaction>
</comment>
<evidence type="ECO:0000256" key="5">
    <source>
        <dbReference type="ARBA" id="ARBA00012698"/>
    </source>
</evidence>
<dbReference type="PANTHER" id="PTHR23023">
    <property type="entry name" value="DIMETHYLANILINE MONOOXYGENASE"/>
    <property type="match status" value="1"/>
</dbReference>
<keyword evidence="42" id="KW-1185">Reference proteome</keyword>
<evidence type="ECO:0000256" key="24">
    <source>
        <dbReference type="ARBA" id="ARBA00047855"/>
    </source>
</evidence>
<evidence type="ECO:0000256" key="39">
    <source>
        <dbReference type="ARBA" id="ARBA00069832"/>
    </source>
</evidence>
<evidence type="ECO:0000256" key="37">
    <source>
        <dbReference type="ARBA" id="ARBA00052260"/>
    </source>
</evidence>
<evidence type="ECO:0000256" key="14">
    <source>
        <dbReference type="ARBA" id="ARBA00022989"/>
    </source>
</evidence>
<keyword evidence="13" id="KW-0521">NADP</keyword>
<dbReference type="InterPro" id="IPR000960">
    <property type="entry name" value="Flavin_mOase"/>
</dbReference>
<comment type="catalytic activity">
    <reaction evidence="34">
        <text>bromide + 4-hydroxybenzoate + NADPH + O2 + 2 H(+) = 3-bromo-4-hydroxybenzoate + NADP(+) + 2 H2O</text>
        <dbReference type="Rhea" id="RHEA:56352"/>
        <dbReference type="ChEBI" id="CHEBI:15377"/>
        <dbReference type="ChEBI" id="CHEBI:15378"/>
        <dbReference type="ChEBI" id="CHEBI:15379"/>
        <dbReference type="ChEBI" id="CHEBI:15858"/>
        <dbReference type="ChEBI" id="CHEBI:17879"/>
        <dbReference type="ChEBI" id="CHEBI:57783"/>
        <dbReference type="ChEBI" id="CHEBI:58349"/>
        <dbReference type="ChEBI" id="CHEBI:140203"/>
    </reaction>
    <physiologicalReaction direction="left-to-right" evidence="34">
        <dbReference type="Rhea" id="RHEA:56353"/>
    </physiologicalReaction>
</comment>
<dbReference type="GO" id="GO:0050661">
    <property type="term" value="F:NADP binding"/>
    <property type="evidence" value="ECO:0007669"/>
    <property type="project" value="InterPro"/>
</dbReference>
<comment type="similarity">
    <text evidence="4">Belongs to the FAD-binding monooxygenase family.</text>
</comment>
<evidence type="ECO:0000256" key="27">
    <source>
        <dbReference type="ARBA" id="ARBA00048459"/>
    </source>
</evidence>
<evidence type="ECO:0000256" key="34">
    <source>
        <dbReference type="ARBA" id="ARBA00051354"/>
    </source>
</evidence>
<evidence type="ECO:0000256" key="40">
    <source>
        <dbReference type="SAM" id="MobiDB-lite"/>
    </source>
</evidence>
<dbReference type="SUPFAM" id="SSF51905">
    <property type="entry name" value="FAD/NAD(P)-binding domain"/>
    <property type="match status" value="3"/>
</dbReference>
<evidence type="ECO:0000256" key="20">
    <source>
        <dbReference type="ARBA" id="ARBA00033301"/>
    </source>
</evidence>
<evidence type="ECO:0000256" key="19">
    <source>
        <dbReference type="ARBA" id="ARBA00033213"/>
    </source>
</evidence>
<evidence type="ECO:0000256" key="16">
    <source>
        <dbReference type="ARBA" id="ARBA00023098"/>
    </source>
</evidence>
<keyword evidence="12" id="KW-0492">Microsome</keyword>
<evidence type="ECO:0000256" key="31">
    <source>
        <dbReference type="ARBA" id="ARBA00049475"/>
    </source>
</evidence>
<dbReference type="InterPro" id="IPR036188">
    <property type="entry name" value="FAD/NAD-bd_sf"/>
</dbReference>
<dbReference type="Proteomes" id="UP000279275">
    <property type="component" value="Unassembled WGS sequence"/>
</dbReference>
<keyword evidence="16" id="KW-0443">Lipid metabolism</keyword>
<accession>A0A3M2LE87</accession>
<evidence type="ECO:0000313" key="41">
    <source>
        <dbReference type="EMBL" id="RMI34903.1"/>
    </source>
</evidence>
<comment type="catalytic activity">
    <reaction evidence="36">
        <text>3,4-dihydroxybenzoate + 2 bromide + 2 NADPH + 2 O2 + 5 H(+) = 3,5-dibromobenzene-1,2-diol + CO2 + 2 NADP(+) + 4 H2O</text>
        <dbReference type="Rhea" id="RHEA:56368"/>
        <dbReference type="ChEBI" id="CHEBI:15377"/>
        <dbReference type="ChEBI" id="CHEBI:15378"/>
        <dbReference type="ChEBI" id="CHEBI:15379"/>
        <dbReference type="ChEBI" id="CHEBI:15858"/>
        <dbReference type="ChEBI" id="CHEBI:16526"/>
        <dbReference type="ChEBI" id="CHEBI:36241"/>
        <dbReference type="ChEBI" id="CHEBI:57783"/>
        <dbReference type="ChEBI" id="CHEBI:58349"/>
        <dbReference type="ChEBI" id="CHEBI:140214"/>
        <dbReference type="EC" id="1.14.19.55"/>
    </reaction>
    <physiologicalReaction direction="left-to-right" evidence="36">
        <dbReference type="Rhea" id="RHEA:56369"/>
    </physiologicalReaction>
</comment>
<evidence type="ECO:0000256" key="3">
    <source>
        <dbReference type="ARBA" id="ARBA00009183"/>
    </source>
</evidence>
<dbReference type="EC" id="1.14.19.55" evidence="38"/>
<dbReference type="GO" id="GO:0004499">
    <property type="term" value="F:N,N-dimethylaniline monooxygenase activity"/>
    <property type="evidence" value="ECO:0007669"/>
    <property type="project" value="InterPro"/>
</dbReference>
<evidence type="ECO:0000256" key="33">
    <source>
        <dbReference type="ARBA" id="ARBA00050583"/>
    </source>
</evidence>
<evidence type="ECO:0000256" key="26">
    <source>
        <dbReference type="ARBA" id="ARBA00047977"/>
    </source>
</evidence>
<proteinExistence type="inferred from homology"/>
<evidence type="ECO:0000256" key="9">
    <source>
        <dbReference type="ARBA" id="ARBA00022630"/>
    </source>
</evidence>
<evidence type="ECO:0000313" key="42">
    <source>
        <dbReference type="Proteomes" id="UP000279275"/>
    </source>
</evidence>
<reference evidence="41 42" key="1">
    <citation type="submission" date="2018-10" db="EMBL/GenBank/DDBJ databases">
        <title>Isolation from cow dung.</title>
        <authorList>
            <person name="Ling L."/>
        </authorList>
    </citation>
    <scope>NUCLEOTIDE SEQUENCE [LARGE SCALE GENOMIC DNA]</scope>
    <source>
        <strain evidence="41 42">NEAU-LL90</strain>
    </source>
</reference>
<organism evidence="41 42">
    <name type="scientific">Nocardia stercoris</name>
    <dbReference type="NCBI Taxonomy" id="2483361"/>
    <lineage>
        <taxon>Bacteria</taxon>
        <taxon>Bacillati</taxon>
        <taxon>Actinomycetota</taxon>
        <taxon>Actinomycetes</taxon>
        <taxon>Mycobacteriales</taxon>
        <taxon>Nocardiaceae</taxon>
        <taxon>Nocardia</taxon>
    </lineage>
</organism>
<comment type="subcellular location">
    <subcellularLocation>
        <location evidence="2">Microsome membrane</location>
    </subcellularLocation>
</comment>
<evidence type="ECO:0000256" key="18">
    <source>
        <dbReference type="ARBA" id="ARBA00029728"/>
    </source>
</evidence>
<comment type="catalytic activity">
    <reaction evidence="29">
        <text>heptan-4-one + NADPH + O2 + H(+) = propyl butanoate + NADP(+) + H2O</text>
        <dbReference type="Rhea" id="RHEA:54852"/>
        <dbReference type="ChEBI" id="CHEBI:15377"/>
        <dbReference type="ChEBI" id="CHEBI:15378"/>
        <dbReference type="ChEBI" id="CHEBI:15379"/>
        <dbReference type="ChEBI" id="CHEBI:57783"/>
        <dbReference type="ChEBI" id="CHEBI:58349"/>
        <dbReference type="ChEBI" id="CHEBI:89484"/>
        <dbReference type="ChEBI" id="CHEBI:89719"/>
    </reaction>
    <physiologicalReaction direction="left-to-right" evidence="29">
        <dbReference type="Rhea" id="RHEA:54853"/>
    </physiologicalReaction>
</comment>
<comment type="catalytic activity">
    <reaction evidence="28">
        <text>(2E)-geranial + NADPH + O2 + H(+) = (1E)-2,6-dimethylhepta-1,5-dien-1-yl formate + NADP(+) + H2O</text>
        <dbReference type="Rhea" id="RHEA:54860"/>
        <dbReference type="ChEBI" id="CHEBI:15377"/>
        <dbReference type="ChEBI" id="CHEBI:15378"/>
        <dbReference type="ChEBI" id="CHEBI:15379"/>
        <dbReference type="ChEBI" id="CHEBI:16980"/>
        <dbReference type="ChEBI" id="CHEBI:57783"/>
        <dbReference type="ChEBI" id="CHEBI:58349"/>
        <dbReference type="ChEBI" id="CHEBI:138375"/>
    </reaction>
    <physiologicalReaction direction="left-to-right" evidence="28">
        <dbReference type="Rhea" id="RHEA:54861"/>
    </physiologicalReaction>
</comment>
<dbReference type="GO" id="GO:0016174">
    <property type="term" value="F:NAD(P)H oxidase H2O2-forming activity"/>
    <property type="evidence" value="ECO:0007669"/>
    <property type="project" value="UniProtKB-EC"/>
</dbReference>
<keyword evidence="9" id="KW-0285">Flavoprotein</keyword>
<dbReference type="FunFam" id="3.50.50.60:FF:000023">
    <property type="entry name" value="Dimethylaniline monooxygenase [N-oxide-forming]"/>
    <property type="match status" value="1"/>
</dbReference>
<protein>
    <recommendedName>
        <fullName evidence="39">4-hydroxybenzoate brominase (decarboxylating)</fullName>
        <ecNumber evidence="38">1.14.19.55</ecNumber>
        <ecNumber evidence="5">1.6.3.1</ecNumber>
    </recommendedName>
    <alternativeName>
        <fullName evidence="20">Dimethylaniline monooxygenase [N-oxide-forming] 5</fullName>
    </alternativeName>
    <alternativeName>
        <fullName evidence="18">Dimethylaniline oxidase 5</fullName>
    </alternativeName>
    <alternativeName>
        <fullName evidence="6">Flavin-containing monooxygenase 5</fullName>
    </alternativeName>
    <alternativeName>
        <fullName evidence="19">NADPH oxidase</fullName>
    </alternativeName>
</protein>
<evidence type="ECO:0000256" key="8">
    <source>
        <dbReference type="ARBA" id="ARBA00022553"/>
    </source>
</evidence>
<comment type="catalytic activity">
    <reaction evidence="22">
        <text>hexan-3-one + NADPH + O2 + H(+) = propyl propanoate + NADP(+) + H2O</text>
        <dbReference type="Rhea" id="RHEA:54848"/>
        <dbReference type="ChEBI" id="CHEBI:15377"/>
        <dbReference type="ChEBI" id="CHEBI:15378"/>
        <dbReference type="ChEBI" id="CHEBI:15379"/>
        <dbReference type="ChEBI" id="CHEBI:57783"/>
        <dbReference type="ChEBI" id="CHEBI:58349"/>
        <dbReference type="ChEBI" id="CHEBI:89828"/>
        <dbReference type="ChEBI" id="CHEBI:89891"/>
    </reaction>
    <physiologicalReaction direction="left-to-right" evidence="22">
        <dbReference type="Rhea" id="RHEA:54849"/>
    </physiologicalReaction>
</comment>
<comment type="catalytic activity">
    <reaction evidence="30">
        <text>N,N-dimethylaniline + NADPH + O2 + H(+) = N,N-dimethylaniline N-oxide + NADP(+) + H2O</text>
        <dbReference type="Rhea" id="RHEA:24468"/>
        <dbReference type="ChEBI" id="CHEBI:15377"/>
        <dbReference type="ChEBI" id="CHEBI:15378"/>
        <dbReference type="ChEBI" id="CHEBI:15379"/>
        <dbReference type="ChEBI" id="CHEBI:16269"/>
        <dbReference type="ChEBI" id="CHEBI:17735"/>
        <dbReference type="ChEBI" id="CHEBI:57783"/>
        <dbReference type="ChEBI" id="CHEBI:58349"/>
        <dbReference type="EC" id="1.14.13.8"/>
    </reaction>
    <physiologicalReaction direction="left-to-right" evidence="30">
        <dbReference type="Rhea" id="RHEA:24469"/>
    </physiologicalReaction>
</comment>
<evidence type="ECO:0000256" key="13">
    <source>
        <dbReference type="ARBA" id="ARBA00022857"/>
    </source>
</evidence>
<keyword evidence="10" id="KW-0812">Transmembrane</keyword>
<keyword evidence="15" id="KW-0560">Oxidoreductase</keyword>
<name>A0A3M2LE87_9NOCA</name>
<evidence type="ECO:0000256" key="4">
    <source>
        <dbReference type="ARBA" id="ARBA00010139"/>
    </source>
</evidence>
<comment type="catalytic activity">
    <reaction evidence="32">
        <text>3-bromo-4-hydroxybenzoate + bromide + NADPH + O2 + 3 H(+) = 2,4-dibromophenol + CO2 + NADP(+) + 2 H2O</text>
        <dbReference type="Rhea" id="RHEA:56356"/>
        <dbReference type="ChEBI" id="CHEBI:15377"/>
        <dbReference type="ChEBI" id="CHEBI:15378"/>
        <dbReference type="ChEBI" id="CHEBI:15379"/>
        <dbReference type="ChEBI" id="CHEBI:15858"/>
        <dbReference type="ChEBI" id="CHEBI:16526"/>
        <dbReference type="ChEBI" id="CHEBI:34238"/>
        <dbReference type="ChEBI" id="CHEBI:57783"/>
        <dbReference type="ChEBI" id="CHEBI:58349"/>
        <dbReference type="ChEBI" id="CHEBI:140203"/>
    </reaction>
    <physiologicalReaction direction="left-to-right" evidence="32">
        <dbReference type="Rhea" id="RHEA:56357"/>
    </physiologicalReaction>
</comment>
<evidence type="ECO:0000256" key="23">
    <source>
        <dbReference type="ARBA" id="ARBA00047574"/>
    </source>
</evidence>
<evidence type="ECO:0000256" key="21">
    <source>
        <dbReference type="ARBA" id="ARBA00045722"/>
    </source>
</evidence>
<keyword evidence="11" id="KW-0274">FAD</keyword>
<comment type="catalytic activity">
    <reaction evidence="27">
        <text>octan-3-one + NADPH + O2 + H(+) = ethyl hexanoate + NADP(+) + H2O</text>
        <dbReference type="Rhea" id="RHEA:54856"/>
        <dbReference type="ChEBI" id="CHEBI:15377"/>
        <dbReference type="ChEBI" id="CHEBI:15378"/>
        <dbReference type="ChEBI" id="CHEBI:15379"/>
        <dbReference type="ChEBI" id="CHEBI:57783"/>
        <dbReference type="ChEBI" id="CHEBI:58349"/>
        <dbReference type="ChEBI" id="CHEBI:80946"/>
        <dbReference type="ChEBI" id="CHEBI:86055"/>
    </reaction>
    <physiologicalReaction direction="left-to-right" evidence="27">
        <dbReference type="Rhea" id="RHEA:54857"/>
    </physiologicalReaction>
</comment>
<dbReference type="EC" id="1.6.3.1" evidence="5"/>
<dbReference type="OrthoDB" id="5168853at2"/>
<evidence type="ECO:0000256" key="30">
    <source>
        <dbReference type="ARBA" id="ARBA00049443"/>
    </source>
</evidence>
<keyword evidence="12" id="KW-0256">Endoplasmic reticulum</keyword>
<evidence type="ECO:0000256" key="25">
    <source>
        <dbReference type="ARBA" id="ARBA00047864"/>
    </source>
</evidence>
<dbReference type="InterPro" id="IPR050346">
    <property type="entry name" value="FMO-like"/>
</dbReference>
<comment type="catalytic activity">
    <reaction evidence="37">
        <text>2 bromide + 4-hydroxybenzoate + 2 NADPH + 2 O2 + 5 H(+) = 2,4-dibromophenol + CO2 + 2 NADP(+) + 4 H2O</text>
        <dbReference type="Rhea" id="RHEA:56348"/>
        <dbReference type="ChEBI" id="CHEBI:15377"/>
        <dbReference type="ChEBI" id="CHEBI:15378"/>
        <dbReference type="ChEBI" id="CHEBI:15379"/>
        <dbReference type="ChEBI" id="CHEBI:15858"/>
        <dbReference type="ChEBI" id="CHEBI:16526"/>
        <dbReference type="ChEBI" id="CHEBI:17879"/>
        <dbReference type="ChEBI" id="CHEBI:34238"/>
        <dbReference type="ChEBI" id="CHEBI:57783"/>
        <dbReference type="ChEBI" id="CHEBI:58349"/>
        <dbReference type="EC" id="1.14.19.55"/>
    </reaction>
    <physiologicalReaction direction="left-to-right" evidence="37">
        <dbReference type="Rhea" id="RHEA:56349"/>
    </physiologicalReaction>
</comment>
<evidence type="ECO:0000256" key="6">
    <source>
        <dbReference type="ARBA" id="ARBA00019213"/>
    </source>
</evidence>
<feature type="region of interest" description="Disordered" evidence="40">
    <location>
        <begin position="438"/>
        <end position="457"/>
    </location>
</feature>
<evidence type="ECO:0000256" key="29">
    <source>
        <dbReference type="ARBA" id="ARBA00048990"/>
    </source>
</evidence>
<dbReference type="PIRSF" id="PIRSF000332">
    <property type="entry name" value="FMO"/>
    <property type="match status" value="1"/>
</dbReference>
<comment type="similarity">
    <text evidence="3">Belongs to the FMO family.</text>
</comment>
<evidence type="ECO:0000256" key="38">
    <source>
        <dbReference type="ARBA" id="ARBA00066870"/>
    </source>
</evidence>
<evidence type="ECO:0000256" key="36">
    <source>
        <dbReference type="ARBA" id="ARBA00052183"/>
    </source>
</evidence>
<comment type="caution">
    <text evidence="41">The sequence shown here is derived from an EMBL/GenBank/DDBJ whole genome shotgun (WGS) entry which is preliminary data.</text>
</comment>
<dbReference type="AlphaFoldDB" id="A0A3M2LE87"/>
<evidence type="ECO:0000256" key="28">
    <source>
        <dbReference type="ARBA" id="ARBA00048989"/>
    </source>
</evidence>
<evidence type="ECO:0000256" key="11">
    <source>
        <dbReference type="ARBA" id="ARBA00022827"/>
    </source>
</evidence>
<evidence type="ECO:0000256" key="35">
    <source>
        <dbReference type="ARBA" id="ARBA00051726"/>
    </source>
</evidence>
<evidence type="ECO:0000256" key="32">
    <source>
        <dbReference type="ARBA" id="ARBA00050194"/>
    </source>
</evidence>
<gene>
    <name evidence="41" type="ORF">EBN03_00595</name>
</gene>
<dbReference type="GO" id="GO:0006629">
    <property type="term" value="P:lipid metabolic process"/>
    <property type="evidence" value="ECO:0007669"/>
    <property type="project" value="UniProtKB-KW"/>
</dbReference>
<comment type="catalytic activity">
    <reaction evidence="24">
        <text>sulcatone + NADPH + O2 + H(+) = 4-methylpent-3-en-1-yl acetate + NADP(+) + H2O</text>
        <dbReference type="Rhea" id="RHEA:54864"/>
        <dbReference type="ChEBI" id="CHEBI:15377"/>
        <dbReference type="ChEBI" id="CHEBI:15378"/>
        <dbReference type="ChEBI" id="CHEBI:15379"/>
        <dbReference type="ChEBI" id="CHEBI:16310"/>
        <dbReference type="ChEBI" id="CHEBI:57783"/>
        <dbReference type="ChEBI" id="CHEBI:58349"/>
        <dbReference type="ChEBI" id="CHEBI:138373"/>
    </reaction>
    <physiologicalReaction direction="left-to-right" evidence="24">
        <dbReference type="Rhea" id="RHEA:54865"/>
    </physiologicalReaction>
</comment>
<dbReference type="EMBL" id="RFFH01000001">
    <property type="protein sequence ID" value="RMI34903.1"/>
    <property type="molecule type" value="Genomic_DNA"/>
</dbReference>
<evidence type="ECO:0000256" key="10">
    <source>
        <dbReference type="ARBA" id="ARBA00022692"/>
    </source>
</evidence>
<evidence type="ECO:0000256" key="2">
    <source>
        <dbReference type="ARBA" id="ARBA00004524"/>
    </source>
</evidence>
<comment type="catalytic activity">
    <reaction evidence="26">
        <text>hexan-3-one + NADPH + O2 + H(+) = ethyl butanoate + NADP(+) + H2O</text>
        <dbReference type="Rhea" id="RHEA:54844"/>
        <dbReference type="ChEBI" id="CHEBI:15377"/>
        <dbReference type="ChEBI" id="CHEBI:15378"/>
        <dbReference type="ChEBI" id="CHEBI:15379"/>
        <dbReference type="ChEBI" id="CHEBI:57783"/>
        <dbReference type="ChEBI" id="CHEBI:58349"/>
        <dbReference type="ChEBI" id="CHEBI:88764"/>
        <dbReference type="ChEBI" id="CHEBI:89891"/>
    </reaction>
    <physiologicalReaction direction="left-to-right" evidence="26">
        <dbReference type="Rhea" id="RHEA:54845"/>
    </physiologicalReaction>
</comment>
<evidence type="ECO:0000256" key="1">
    <source>
        <dbReference type="ARBA" id="ARBA00001974"/>
    </source>
</evidence>
<keyword evidence="14" id="KW-1133">Transmembrane helix</keyword>